<dbReference type="InterPro" id="IPR050090">
    <property type="entry name" value="Tyrosine_recombinase_XerCD"/>
</dbReference>
<keyword evidence="3" id="KW-0233">DNA recombination</keyword>
<evidence type="ECO:0000313" key="7">
    <source>
        <dbReference type="Proteomes" id="UP001233673"/>
    </source>
</evidence>
<dbReference type="InterPro" id="IPR002104">
    <property type="entry name" value="Integrase_catalytic"/>
</dbReference>
<gene>
    <name evidence="6" type="ORF">QOZ88_22930</name>
</gene>
<evidence type="ECO:0000256" key="2">
    <source>
        <dbReference type="ARBA" id="ARBA00023125"/>
    </source>
</evidence>
<dbReference type="PANTHER" id="PTHR30349:SF64">
    <property type="entry name" value="PROPHAGE INTEGRASE INTD-RELATED"/>
    <property type="match status" value="1"/>
</dbReference>
<reference evidence="7" key="1">
    <citation type="submission" date="2023-05" db="EMBL/GenBank/DDBJ databases">
        <title>Draft genome of Pseudofrankia sp. BMG5.37.</title>
        <authorList>
            <person name="Gtari M."/>
            <person name="Ghodhbane F."/>
            <person name="Sbissi I."/>
        </authorList>
    </citation>
    <scope>NUCLEOTIDE SEQUENCE [LARGE SCALE GENOMIC DNA]</scope>
    <source>
        <strain evidence="7">BMG 814</strain>
    </source>
</reference>
<feature type="domain" description="Tyr recombinase" evidence="5">
    <location>
        <begin position="158"/>
        <end position="350"/>
    </location>
</feature>
<keyword evidence="7" id="KW-1185">Reference proteome</keyword>
<name>A0ABT9IIU2_9ACTN</name>
<comment type="caution">
    <text evidence="6">The sequence shown here is derived from an EMBL/GenBank/DDBJ whole genome shotgun (WGS) entry which is preliminary data.</text>
</comment>
<feature type="compositionally biased region" description="Basic and acidic residues" evidence="4">
    <location>
        <begin position="1"/>
        <end position="23"/>
    </location>
</feature>
<dbReference type="InterPro" id="IPR011010">
    <property type="entry name" value="DNA_brk_join_enz"/>
</dbReference>
<keyword evidence="2" id="KW-0238">DNA-binding</keyword>
<dbReference type="PANTHER" id="PTHR30349">
    <property type="entry name" value="PHAGE INTEGRASE-RELATED"/>
    <property type="match status" value="1"/>
</dbReference>
<organism evidence="6 7">
    <name type="scientific">Blastococcus carthaginiensis</name>
    <dbReference type="NCBI Taxonomy" id="3050034"/>
    <lineage>
        <taxon>Bacteria</taxon>
        <taxon>Bacillati</taxon>
        <taxon>Actinomycetota</taxon>
        <taxon>Actinomycetes</taxon>
        <taxon>Geodermatophilales</taxon>
        <taxon>Geodermatophilaceae</taxon>
        <taxon>Blastococcus</taxon>
    </lineage>
</organism>
<dbReference type="Proteomes" id="UP001233673">
    <property type="component" value="Unassembled WGS sequence"/>
</dbReference>
<dbReference type="PROSITE" id="PS51898">
    <property type="entry name" value="TYR_RECOMBINASE"/>
    <property type="match status" value="1"/>
</dbReference>
<proteinExistence type="inferred from homology"/>
<dbReference type="EMBL" id="JASNFN010000055">
    <property type="protein sequence ID" value="MDP5185498.1"/>
    <property type="molecule type" value="Genomic_DNA"/>
</dbReference>
<dbReference type="InterPro" id="IPR013762">
    <property type="entry name" value="Integrase-like_cat_sf"/>
</dbReference>
<dbReference type="SUPFAM" id="SSF56349">
    <property type="entry name" value="DNA breaking-rejoining enzymes"/>
    <property type="match status" value="1"/>
</dbReference>
<evidence type="ECO:0000256" key="1">
    <source>
        <dbReference type="ARBA" id="ARBA00008857"/>
    </source>
</evidence>
<sequence>MASIARRPDGTFRPRYRDADGKEHARHFKRKADAQRWLDEVTASVVTGTYVDPKAGRITLSAFYAVWAARQVWALGTELAMSLAVRTATFTDVELRLLRRSHVESWVKQMTAAGLAPGTVHTRVQNVRAVLRGAVRDRVIATDPSDGVTLPRRRRREHAMSIPTPPQVGGLLTAADDRFATYIAICAFGSLRLGEAAALQVGDVDFLRRRVVISRQVQRGPGGTVELRAPKHGSERTIVVPDRLLTLLAGHVEQHLASGGQERWLFPTPTGAPPHQNTVGHQWRKATSAAGLTGLRLHDLRHFFASGLIVPGCDVVTVQRALGHASATTTLNTYGHLWPDAEDRTRAATEGLMAASLESATRATSVNR</sequence>
<dbReference type="Gene3D" id="1.10.150.130">
    <property type="match status" value="1"/>
</dbReference>
<accession>A0ABT9IIU2</accession>
<comment type="similarity">
    <text evidence="1">Belongs to the 'phage' integrase family.</text>
</comment>
<dbReference type="Gene3D" id="1.10.443.10">
    <property type="entry name" value="Intergrase catalytic core"/>
    <property type="match status" value="1"/>
</dbReference>
<evidence type="ECO:0000256" key="4">
    <source>
        <dbReference type="SAM" id="MobiDB-lite"/>
    </source>
</evidence>
<dbReference type="CDD" id="cd01189">
    <property type="entry name" value="INT_ICEBs1_C_like"/>
    <property type="match status" value="1"/>
</dbReference>
<dbReference type="Pfam" id="PF00589">
    <property type="entry name" value="Phage_integrase"/>
    <property type="match status" value="1"/>
</dbReference>
<dbReference type="RefSeq" id="WP_306001993.1">
    <property type="nucleotide sequence ID" value="NZ_JASNFN010000055.1"/>
</dbReference>
<evidence type="ECO:0000313" key="6">
    <source>
        <dbReference type="EMBL" id="MDP5185498.1"/>
    </source>
</evidence>
<evidence type="ECO:0000259" key="5">
    <source>
        <dbReference type="PROSITE" id="PS51898"/>
    </source>
</evidence>
<feature type="region of interest" description="Disordered" evidence="4">
    <location>
        <begin position="1"/>
        <end position="24"/>
    </location>
</feature>
<dbReference type="InterPro" id="IPR010998">
    <property type="entry name" value="Integrase_recombinase_N"/>
</dbReference>
<protein>
    <submittedName>
        <fullName evidence="6">Site-specific integrase</fullName>
    </submittedName>
</protein>
<evidence type="ECO:0000256" key="3">
    <source>
        <dbReference type="ARBA" id="ARBA00023172"/>
    </source>
</evidence>